<name>A0A0J7L5T3_LASNI</name>
<evidence type="ECO:0000313" key="3">
    <source>
        <dbReference type="Proteomes" id="UP000036403"/>
    </source>
</evidence>
<protein>
    <submittedName>
        <fullName evidence="2">Polypyrimidine tract-binding protein 1</fullName>
    </submittedName>
</protein>
<sequence length="175" mass="19017">AASLERACWNAQERARTLWGLQQSFAAAANRNLLLHPASSPGKSWLAETVVGADEARISPITTYFHSYPFVPGGAVPLPPPLINGINNPAAAAITPGLVGHLFGAQQACNLACTCSCIVANCNPHHHQHHHQQQQHQQQQQQQQQQHHRTLGTTAVLLQPVDHIKDTMVSLPFFA</sequence>
<dbReference type="PaxDb" id="67767-A0A0J7L5T3"/>
<feature type="non-terminal residue" evidence="2">
    <location>
        <position position="1"/>
    </location>
</feature>
<reference evidence="2 3" key="1">
    <citation type="submission" date="2015-04" db="EMBL/GenBank/DDBJ databases">
        <title>Lasius niger genome sequencing.</title>
        <authorList>
            <person name="Konorov E.A."/>
            <person name="Nikitin M.A."/>
            <person name="Kirill M.V."/>
            <person name="Chang P."/>
        </authorList>
    </citation>
    <scope>NUCLEOTIDE SEQUENCE [LARGE SCALE GENOMIC DNA]</scope>
    <source>
        <tissue evidence="2">Whole</tissue>
    </source>
</reference>
<comment type="caution">
    <text evidence="2">The sequence shown here is derived from an EMBL/GenBank/DDBJ whole genome shotgun (WGS) entry which is preliminary data.</text>
</comment>
<proteinExistence type="predicted"/>
<organism evidence="2 3">
    <name type="scientific">Lasius niger</name>
    <name type="common">Black garden ant</name>
    <dbReference type="NCBI Taxonomy" id="67767"/>
    <lineage>
        <taxon>Eukaryota</taxon>
        <taxon>Metazoa</taxon>
        <taxon>Ecdysozoa</taxon>
        <taxon>Arthropoda</taxon>
        <taxon>Hexapoda</taxon>
        <taxon>Insecta</taxon>
        <taxon>Pterygota</taxon>
        <taxon>Neoptera</taxon>
        <taxon>Endopterygota</taxon>
        <taxon>Hymenoptera</taxon>
        <taxon>Apocrita</taxon>
        <taxon>Aculeata</taxon>
        <taxon>Formicoidea</taxon>
        <taxon>Formicidae</taxon>
        <taxon>Formicinae</taxon>
        <taxon>Lasius</taxon>
        <taxon>Lasius</taxon>
    </lineage>
</organism>
<dbReference type="AlphaFoldDB" id="A0A0J7L5T3"/>
<feature type="compositionally biased region" description="Low complexity" evidence="1">
    <location>
        <begin position="134"/>
        <end position="145"/>
    </location>
</feature>
<evidence type="ECO:0000313" key="2">
    <source>
        <dbReference type="EMBL" id="KMQ97971.1"/>
    </source>
</evidence>
<dbReference type="EMBL" id="LBMM01000605">
    <property type="protein sequence ID" value="KMQ97971.1"/>
    <property type="molecule type" value="Genomic_DNA"/>
</dbReference>
<accession>A0A0J7L5T3</accession>
<gene>
    <name evidence="2" type="ORF">RF55_1681</name>
</gene>
<keyword evidence="3" id="KW-1185">Reference proteome</keyword>
<evidence type="ECO:0000256" key="1">
    <source>
        <dbReference type="SAM" id="MobiDB-lite"/>
    </source>
</evidence>
<dbReference type="OrthoDB" id="7635403at2759"/>
<feature type="region of interest" description="Disordered" evidence="1">
    <location>
        <begin position="129"/>
        <end position="149"/>
    </location>
</feature>
<dbReference type="Proteomes" id="UP000036403">
    <property type="component" value="Unassembled WGS sequence"/>
</dbReference>